<sequence length="471" mass="53635">MGKRDYQRQFWMSDWDYLNLLWQEWGLCFYWEGSTLVMIDNHGYPGQDEPYRTVRYIERGGQRVDEEHIHKLKYGRGLTTGQVVLMDYDYTMADVNGYARKMGQRSDTMNDNAEEYNWGDYAQPMQGGMGLNSERNDEEFEGDHLALVRSDAHRNKSLVIKGSGKPSLIFAPSEIADARVVNGKLRIRLYSLGMLGPNGPLPLHVTEIAREREEHRRDPTLSNFLDIFHHGALALLYRAWASAQSVVSLDRPERDRFSFYVGSLSGCMFRYTRTVSLPTHARLAASPHLIREARSPDALAASTAWHFGVPVRIEELSDDWSALPSELQCRMGQEVGAATLGCGAMLGGHVFSRSHRFCMVIGPVDLETYQRFTPQGKDLLRLIAWVRAYIGREYEWLLELQIRPDCMPEAMLGDQHKLGWSSWMGRQAGRQPVVGMRIEPEQYLRQLAVDGRNDGRMSPMLPVGGVHDVSC</sequence>
<organism evidence="1 2">
    <name type="scientific">Paraburkholderia tropica</name>
    <dbReference type="NCBI Taxonomy" id="92647"/>
    <lineage>
        <taxon>Bacteria</taxon>
        <taxon>Pseudomonadati</taxon>
        <taxon>Pseudomonadota</taxon>
        <taxon>Betaproteobacteria</taxon>
        <taxon>Burkholderiales</taxon>
        <taxon>Burkholderiaceae</taxon>
        <taxon>Paraburkholderia</taxon>
    </lineage>
</organism>
<proteinExistence type="predicted"/>
<dbReference type="SUPFAM" id="SSF69279">
    <property type="entry name" value="Phage tail proteins"/>
    <property type="match status" value="2"/>
</dbReference>
<gene>
    <name evidence="1" type="ORF">SAMN05216550_11587</name>
</gene>
<dbReference type="NCBIfam" id="TIGR03347">
    <property type="entry name" value="VI_chp_1"/>
    <property type="match status" value="1"/>
</dbReference>
<dbReference type="Pfam" id="PF06996">
    <property type="entry name" value="T6SS_TssG"/>
    <property type="match status" value="1"/>
</dbReference>
<reference evidence="1 2" key="1">
    <citation type="submission" date="2016-10" db="EMBL/GenBank/DDBJ databases">
        <authorList>
            <person name="Varghese N."/>
            <person name="Submissions S."/>
        </authorList>
    </citation>
    <scope>NUCLEOTIDE SEQUENCE [LARGE SCALE GENOMIC DNA]</scope>
    <source>
        <strain evidence="1 2">LMG 22274</strain>
    </source>
</reference>
<evidence type="ECO:0000313" key="1">
    <source>
        <dbReference type="EMBL" id="SEK06358.1"/>
    </source>
</evidence>
<name>A0AAQ1JWG3_9BURK</name>
<dbReference type="PANTHER" id="PTHR35564">
    <property type="match status" value="1"/>
</dbReference>
<accession>A0AAQ1JWG3</accession>
<dbReference type="Proteomes" id="UP000183529">
    <property type="component" value="Unassembled WGS sequence"/>
</dbReference>
<dbReference type="InterPro" id="IPR010732">
    <property type="entry name" value="T6SS_TssG-like"/>
</dbReference>
<dbReference type="RefSeq" id="WP_074985887.1">
    <property type="nucleotide sequence ID" value="NZ_CADFGN010000013.1"/>
</dbReference>
<dbReference type="EMBL" id="FNZM01000015">
    <property type="protein sequence ID" value="SEK06358.1"/>
    <property type="molecule type" value="Genomic_DNA"/>
</dbReference>
<evidence type="ECO:0000313" key="2">
    <source>
        <dbReference type="Proteomes" id="UP000183529"/>
    </source>
</evidence>
<comment type="caution">
    <text evidence="1">The sequence shown here is derived from an EMBL/GenBank/DDBJ whole genome shotgun (WGS) entry which is preliminary data.</text>
</comment>
<protein>
    <submittedName>
        <fullName evidence="1">Type VI secretion protein, VC_A0111 family</fullName>
    </submittedName>
</protein>
<dbReference type="PANTHER" id="PTHR35564:SF4">
    <property type="entry name" value="CYTOPLASMIC PROTEIN"/>
    <property type="match status" value="1"/>
</dbReference>
<dbReference type="AlphaFoldDB" id="A0AAQ1JWG3"/>